<dbReference type="PROSITE" id="PS00211">
    <property type="entry name" value="ABC_TRANSPORTER_1"/>
    <property type="match status" value="1"/>
</dbReference>
<dbReference type="InterPro" id="IPR039421">
    <property type="entry name" value="Type_1_exporter"/>
</dbReference>
<dbReference type="Proteomes" id="UP000196503">
    <property type="component" value="Unassembled WGS sequence"/>
</dbReference>
<keyword evidence="4" id="KW-0067">ATP-binding</keyword>
<evidence type="ECO:0000259" key="9">
    <source>
        <dbReference type="PROSITE" id="PS50929"/>
    </source>
</evidence>
<evidence type="ECO:0008006" key="12">
    <source>
        <dbReference type="Google" id="ProtNLM"/>
    </source>
</evidence>
<feature type="domain" description="ABC transmembrane type-1" evidence="9">
    <location>
        <begin position="12"/>
        <end position="290"/>
    </location>
</feature>
<dbReference type="CDD" id="cd03228">
    <property type="entry name" value="ABCC_MRP_Like"/>
    <property type="match status" value="1"/>
</dbReference>
<dbReference type="PANTHER" id="PTHR24221:SF654">
    <property type="entry name" value="ATP-BINDING CASSETTE SUB-FAMILY B MEMBER 6"/>
    <property type="match status" value="1"/>
</dbReference>
<dbReference type="GO" id="GO:0005524">
    <property type="term" value="F:ATP binding"/>
    <property type="evidence" value="ECO:0007669"/>
    <property type="project" value="UniProtKB-KW"/>
</dbReference>
<comment type="caution">
    <text evidence="10">The sequence shown here is derived from an EMBL/GenBank/DDBJ whole genome shotgun (WGS) entry which is preliminary data.</text>
</comment>
<evidence type="ECO:0000256" key="7">
    <source>
        <dbReference type="SAM" id="Phobius"/>
    </source>
</evidence>
<keyword evidence="5 7" id="KW-1133">Transmembrane helix</keyword>
<feature type="transmembrane region" description="Helical" evidence="7">
    <location>
        <begin position="224"/>
        <end position="252"/>
    </location>
</feature>
<dbReference type="RefSeq" id="WP_143349949.1">
    <property type="nucleotide sequence ID" value="NZ_NIBL01000002.1"/>
</dbReference>
<feature type="transmembrane region" description="Helical" evidence="7">
    <location>
        <begin position="44"/>
        <end position="61"/>
    </location>
</feature>
<evidence type="ECO:0000256" key="4">
    <source>
        <dbReference type="ARBA" id="ARBA00022840"/>
    </source>
</evidence>
<evidence type="ECO:0000256" key="6">
    <source>
        <dbReference type="ARBA" id="ARBA00023136"/>
    </source>
</evidence>
<evidence type="ECO:0000259" key="8">
    <source>
        <dbReference type="PROSITE" id="PS50893"/>
    </source>
</evidence>
<evidence type="ECO:0000256" key="2">
    <source>
        <dbReference type="ARBA" id="ARBA00022692"/>
    </source>
</evidence>
<keyword evidence="3" id="KW-0547">Nucleotide-binding</keyword>
<keyword evidence="6 7" id="KW-0472">Membrane</keyword>
<evidence type="ECO:0000256" key="1">
    <source>
        <dbReference type="ARBA" id="ARBA00004651"/>
    </source>
</evidence>
<dbReference type="SUPFAM" id="SSF52540">
    <property type="entry name" value="P-loop containing nucleoside triphosphate hydrolases"/>
    <property type="match status" value="1"/>
</dbReference>
<dbReference type="PROSITE" id="PS50929">
    <property type="entry name" value="ABC_TM1F"/>
    <property type="match status" value="1"/>
</dbReference>
<dbReference type="InterPro" id="IPR003439">
    <property type="entry name" value="ABC_transporter-like_ATP-bd"/>
</dbReference>
<dbReference type="InterPro" id="IPR027417">
    <property type="entry name" value="P-loop_NTPase"/>
</dbReference>
<dbReference type="PROSITE" id="PS50893">
    <property type="entry name" value="ABC_TRANSPORTER_2"/>
    <property type="match status" value="1"/>
</dbReference>
<keyword evidence="2 7" id="KW-0812">Transmembrane</keyword>
<dbReference type="GO" id="GO:0005886">
    <property type="term" value="C:plasma membrane"/>
    <property type="evidence" value="ECO:0007669"/>
    <property type="project" value="UniProtKB-SubCell"/>
</dbReference>
<dbReference type="GO" id="GO:0034040">
    <property type="term" value="F:ATPase-coupled lipid transmembrane transporter activity"/>
    <property type="evidence" value="ECO:0007669"/>
    <property type="project" value="TreeGrafter"/>
</dbReference>
<dbReference type="AlphaFoldDB" id="A0A200I0G5"/>
<dbReference type="Pfam" id="PF00664">
    <property type="entry name" value="ABC_membrane"/>
    <property type="match status" value="1"/>
</dbReference>
<dbReference type="InterPro" id="IPR003593">
    <property type="entry name" value="AAA+_ATPase"/>
</dbReference>
<sequence>MRLFRYVHRWRLGFFVMAVLGAFWGLVSPIVIDKVLNTNQLTDMASLLKLTLSGLGVYVLFNGLQYLSDVVTSEATQEALVNIRRQLAQRKLYANEKSAKSDAINLLSQDVEFFHDYYVEEVFKFVSMLLSFCAVSGYLILQNVKLGLLFVILSLLRPLPQLLLNSYTEKVGEVQSVARNEVMAQLMDFVKGRGTILHNQANQATFADMKMQIMDYESKRAKYYYIYNFLFFFNGITMFLGRVVPIALYFLFPHFFEETNFAALVAMFIASGTLTNPLQTMMYSLLAFQEAKSTTEKVYAALDEVPESPRTNYVEQLQRLVCTDVAKSFDKKRILQDFNYTFEAGKHYLIRGASGSGKSTLLKLISKEETLDAGKIAVYDHLQHSFTDFTQNVGMIQQNPYLFNATIRENLSLGQNFQEEQLLTVLQQVGLDQEFPEGLDFQVEDNGKNVSGGQRVRLEIARFLLRQKDILLADEITAALDPANARKVRQLLLSLPIMIIEVAHYVDDLSVYDAVIDWEVA</sequence>
<dbReference type="PANTHER" id="PTHR24221">
    <property type="entry name" value="ATP-BINDING CASSETTE SUB-FAMILY B"/>
    <property type="match status" value="1"/>
</dbReference>
<comment type="subcellular location">
    <subcellularLocation>
        <location evidence="1">Cell membrane</location>
        <topology evidence="1">Multi-pass membrane protein</topology>
    </subcellularLocation>
</comment>
<proteinExistence type="predicted"/>
<dbReference type="SMART" id="SM00382">
    <property type="entry name" value="AAA"/>
    <property type="match status" value="1"/>
</dbReference>
<name>A0A200I0G5_9ENTE</name>
<organism evidence="10 11">
    <name type="scientific">Enterococcus cecorum</name>
    <dbReference type="NCBI Taxonomy" id="44008"/>
    <lineage>
        <taxon>Bacteria</taxon>
        <taxon>Bacillati</taxon>
        <taxon>Bacillota</taxon>
        <taxon>Bacilli</taxon>
        <taxon>Lactobacillales</taxon>
        <taxon>Enterococcaceae</taxon>
        <taxon>Enterococcus</taxon>
    </lineage>
</organism>
<dbReference type="GO" id="GO:0140359">
    <property type="term" value="F:ABC-type transporter activity"/>
    <property type="evidence" value="ECO:0007669"/>
    <property type="project" value="InterPro"/>
</dbReference>
<feature type="domain" description="ABC transporter" evidence="8">
    <location>
        <begin position="320"/>
        <end position="518"/>
    </location>
</feature>
<dbReference type="InterPro" id="IPR011527">
    <property type="entry name" value="ABC1_TM_dom"/>
</dbReference>
<evidence type="ECO:0000256" key="5">
    <source>
        <dbReference type="ARBA" id="ARBA00022989"/>
    </source>
</evidence>
<feature type="transmembrane region" description="Helical" evidence="7">
    <location>
        <begin position="12"/>
        <end position="32"/>
    </location>
</feature>
<evidence type="ECO:0000313" key="11">
    <source>
        <dbReference type="Proteomes" id="UP000196503"/>
    </source>
</evidence>
<dbReference type="Gene3D" id="1.20.1560.10">
    <property type="entry name" value="ABC transporter type 1, transmembrane domain"/>
    <property type="match status" value="1"/>
</dbReference>
<dbReference type="EMBL" id="NIBL01000002">
    <property type="protein sequence ID" value="OUZ17979.1"/>
    <property type="molecule type" value="Genomic_DNA"/>
</dbReference>
<reference evidence="10 11" key="1">
    <citation type="submission" date="2017-05" db="EMBL/GenBank/DDBJ databases">
        <title>The Genome Sequence of Enterococcus faecium 2D5_DIV0622.</title>
        <authorList>
            <consortium name="The Broad Institute Genomics Platform"/>
            <consortium name="The Broad Institute Genomic Center for Infectious Diseases"/>
            <person name="Earl A."/>
            <person name="Manson A."/>
            <person name="Schwartman J."/>
            <person name="Gilmore M."/>
            <person name="Abouelleil A."/>
            <person name="Cao P."/>
            <person name="Chapman S."/>
            <person name="Cusick C."/>
            <person name="Shea T."/>
            <person name="Young S."/>
            <person name="Neafsey D."/>
            <person name="Nusbaum C."/>
            <person name="Birren B."/>
        </authorList>
    </citation>
    <scope>NUCLEOTIDE SEQUENCE [LARGE SCALE GENOMIC DNA]</scope>
    <source>
        <strain evidence="10 11">2D5_DIV0622</strain>
    </source>
</reference>
<dbReference type="Gene3D" id="3.40.50.300">
    <property type="entry name" value="P-loop containing nucleotide triphosphate hydrolases"/>
    <property type="match status" value="1"/>
</dbReference>
<accession>A0A200I0G5</accession>
<dbReference type="GO" id="GO:0016887">
    <property type="term" value="F:ATP hydrolysis activity"/>
    <property type="evidence" value="ECO:0007669"/>
    <property type="project" value="InterPro"/>
</dbReference>
<dbReference type="InterPro" id="IPR017871">
    <property type="entry name" value="ABC_transporter-like_CS"/>
</dbReference>
<dbReference type="InterPro" id="IPR036640">
    <property type="entry name" value="ABC1_TM_sf"/>
</dbReference>
<gene>
    <name evidence="10" type="ORF">A5869_001451</name>
</gene>
<dbReference type="SUPFAM" id="SSF90123">
    <property type="entry name" value="ABC transporter transmembrane region"/>
    <property type="match status" value="1"/>
</dbReference>
<dbReference type="Pfam" id="PF00005">
    <property type="entry name" value="ABC_tran"/>
    <property type="match status" value="1"/>
</dbReference>
<protein>
    <recommendedName>
        <fullName evidence="12">ABC transporter ATP-binding protein</fullName>
    </recommendedName>
</protein>
<evidence type="ECO:0000313" key="10">
    <source>
        <dbReference type="EMBL" id="OUZ17979.1"/>
    </source>
</evidence>
<evidence type="ECO:0000256" key="3">
    <source>
        <dbReference type="ARBA" id="ARBA00022741"/>
    </source>
</evidence>